<evidence type="ECO:0000313" key="1">
    <source>
        <dbReference type="EMBL" id="ABW66467.1"/>
    </source>
</evidence>
<gene>
    <name evidence="1" type="ordered locus">Dole_0657</name>
</gene>
<dbReference type="STRING" id="96561.Dole_0657"/>
<reference evidence="1 2" key="1">
    <citation type="submission" date="2007-10" db="EMBL/GenBank/DDBJ databases">
        <title>Complete sequence of Desulfococcus oleovorans Hxd3.</title>
        <authorList>
            <consortium name="US DOE Joint Genome Institute"/>
            <person name="Copeland A."/>
            <person name="Lucas S."/>
            <person name="Lapidus A."/>
            <person name="Barry K."/>
            <person name="Glavina del Rio T."/>
            <person name="Dalin E."/>
            <person name="Tice H."/>
            <person name="Pitluck S."/>
            <person name="Kiss H."/>
            <person name="Brettin T."/>
            <person name="Bruce D."/>
            <person name="Detter J.C."/>
            <person name="Han C."/>
            <person name="Schmutz J."/>
            <person name="Larimer F."/>
            <person name="Land M."/>
            <person name="Hauser L."/>
            <person name="Kyrpides N."/>
            <person name="Kim E."/>
            <person name="Wawrik B."/>
            <person name="Richardson P."/>
        </authorList>
    </citation>
    <scope>NUCLEOTIDE SEQUENCE [LARGE SCALE GENOMIC DNA]</scope>
    <source>
        <strain evidence="2">DSM 6200 / JCM 39069 / Hxd3</strain>
    </source>
</reference>
<keyword evidence="2" id="KW-1185">Reference proteome</keyword>
<name>A8ZUQ4_DESOH</name>
<proteinExistence type="predicted"/>
<protein>
    <submittedName>
        <fullName evidence="1">Uncharacterized protein</fullName>
    </submittedName>
</protein>
<accession>A8ZUQ4</accession>
<sequence length="80" mass="8805">MIKKTNFRKKESGLVMSTADPIVDISGKGLSMIKCHFSPFLSFKSMSNHHVQAARGLSVDAGCLYKKGLDITPIVNTMYI</sequence>
<organism evidence="1 2">
    <name type="scientific">Desulfosudis oleivorans (strain DSM 6200 / JCM 39069 / Hxd3)</name>
    <name type="common">Desulfococcus oleovorans</name>
    <dbReference type="NCBI Taxonomy" id="96561"/>
    <lineage>
        <taxon>Bacteria</taxon>
        <taxon>Pseudomonadati</taxon>
        <taxon>Thermodesulfobacteriota</taxon>
        <taxon>Desulfobacteria</taxon>
        <taxon>Desulfobacterales</taxon>
        <taxon>Desulfosudaceae</taxon>
        <taxon>Desulfosudis</taxon>
    </lineage>
</organism>
<dbReference type="AlphaFoldDB" id="A8ZUQ4"/>
<dbReference type="KEGG" id="dol:Dole_0657"/>
<dbReference type="Proteomes" id="UP000008561">
    <property type="component" value="Chromosome"/>
</dbReference>
<evidence type="ECO:0000313" key="2">
    <source>
        <dbReference type="Proteomes" id="UP000008561"/>
    </source>
</evidence>
<dbReference type="EMBL" id="CP000859">
    <property type="protein sequence ID" value="ABW66467.1"/>
    <property type="molecule type" value="Genomic_DNA"/>
</dbReference>
<dbReference type="HOGENOM" id="CLU_2584031_0_0_7"/>